<dbReference type="Proteomes" id="UP000599074">
    <property type="component" value="Unassembled WGS sequence"/>
</dbReference>
<gene>
    <name evidence="2" type="ORF">Pme01_32660</name>
</gene>
<sequence length="482" mass="52494">MRVTPYRVVASALTAALTAIALRRPWDSDFGVHAAGIERIRANLRRPGNPIVDAATPSPYNDYTPYTVGLGLLARVTGCSGLTILTYAAPACLAVLLVGVRRFTELFSDDPWAPVLALAFLTLLWGADAPCWSGFLNLRSLPLITPYPSTLATGLMLLCWTSLRAALDNPAPARWIAVGVLGGAITLIHPFTALCAAPGVLALLGRGLRRTDRHGPALAAAAAVGTVLSWPYFSVATLASAARTLHDTQRPLYDRIARRYGYAAIGLPALLIRLRRDRRDPLVLLFVLSAVPLAVGWRRGYTPLARLWPVALLAAQVALALELSRLGFARARLWWTATLWLCVRGAVRQYPNVVVALPGSAPQPAPIRDLAWVARHTAPGDTVVADVPEADLTLLAYGLRLVAPPRPDPFLVDQERRWADRRVMAGWGGPVPARALSDRLGLLRHYRVRWVLALHGGWRWADRYADTVVDGPGRARLLRLSY</sequence>
<dbReference type="EMBL" id="BOON01000031">
    <property type="protein sequence ID" value="GII23669.1"/>
    <property type="molecule type" value="Genomic_DNA"/>
</dbReference>
<feature type="transmembrane region" description="Helical" evidence="1">
    <location>
        <begin position="147"/>
        <end position="163"/>
    </location>
</feature>
<comment type="caution">
    <text evidence="2">The sequence shown here is derived from an EMBL/GenBank/DDBJ whole genome shotgun (WGS) entry which is preliminary data.</text>
</comment>
<feature type="transmembrane region" description="Helical" evidence="1">
    <location>
        <begin position="282"/>
        <end position="301"/>
    </location>
</feature>
<proteinExistence type="predicted"/>
<accession>A0A8J3TF80</accession>
<feature type="transmembrane region" description="Helical" evidence="1">
    <location>
        <begin position="217"/>
        <end position="242"/>
    </location>
</feature>
<organism evidence="2 3">
    <name type="scientific">Planosporangium mesophilum</name>
    <dbReference type="NCBI Taxonomy" id="689768"/>
    <lineage>
        <taxon>Bacteria</taxon>
        <taxon>Bacillati</taxon>
        <taxon>Actinomycetota</taxon>
        <taxon>Actinomycetes</taxon>
        <taxon>Micromonosporales</taxon>
        <taxon>Micromonosporaceae</taxon>
        <taxon>Planosporangium</taxon>
    </lineage>
</organism>
<name>A0A8J3TF80_9ACTN</name>
<evidence type="ECO:0000313" key="2">
    <source>
        <dbReference type="EMBL" id="GII23669.1"/>
    </source>
</evidence>
<reference evidence="2" key="1">
    <citation type="submission" date="2021-01" db="EMBL/GenBank/DDBJ databases">
        <title>Whole genome shotgun sequence of Planosporangium mesophilum NBRC 109066.</title>
        <authorList>
            <person name="Komaki H."/>
            <person name="Tamura T."/>
        </authorList>
    </citation>
    <scope>NUCLEOTIDE SEQUENCE</scope>
    <source>
        <strain evidence="2">NBRC 109066</strain>
    </source>
</reference>
<feature type="transmembrane region" description="Helical" evidence="1">
    <location>
        <begin position="307"/>
        <end position="324"/>
    </location>
</feature>
<evidence type="ECO:0008006" key="4">
    <source>
        <dbReference type="Google" id="ProtNLM"/>
    </source>
</evidence>
<feature type="transmembrane region" description="Helical" evidence="1">
    <location>
        <begin position="175"/>
        <end position="205"/>
    </location>
</feature>
<dbReference type="AlphaFoldDB" id="A0A8J3TF80"/>
<keyword evidence="1" id="KW-0812">Transmembrane</keyword>
<keyword evidence="1" id="KW-0472">Membrane</keyword>
<keyword evidence="1" id="KW-1133">Transmembrane helix</keyword>
<evidence type="ECO:0000313" key="3">
    <source>
        <dbReference type="Proteomes" id="UP000599074"/>
    </source>
</evidence>
<feature type="transmembrane region" description="Helical" evidence="1">
    <location>
        <begin position="72"/>
        <end position="100"/>
    </location>
</feature>
<feature type="transmembrane region" description="Helical" evidence="1">
    <location>
        <begin position="112"/>
        <end position="135"/>
    </location>
</feature>
<evidence type="ECO:0000256" key="1">
    <source>
        <dbReference type="SAM" id="Phobius"/>
    </source>
</evidence>
<protein>
    <recommendedName>
        <fullName evidence="4">Integral membrane protein</fullName>
    </recommendedName>
</protein>
<keyword evidence="3" id="KW-1185">Reference proteome</keyword>